<dbReference type="InterPro" id="IPR029062">
    <property type="entry name" value="Class_I_gatase-like"/>
</dbReference>
<dbReference type="InterPro" id="IPR017853">
    <property type="entry name" value="GH"/>
</dbReference>
<reference evidence="2" key="1">
    <citation type="submission" date="2022-09" db="EMBL/GenBank/DDBJ databases">
        <title>Fusarium specimens isolated from Avocado Roots.</title>
        <authorList>
            <person name="Stajich J."/>
            <person name="Roper C."/>
            <person name="Heimlech-Rivalta G."/>
        </authorList>
    </citation>
    <scope>NUCLEOTIDE SEQUENCE</scope>
    <source>
        <strain evidence="2">A02</strain>
    </source>
</reference>
<name>A0A9W8QTA7_9HYPO</name>
<evidence type="ECO:0000256" key="1">
    <source>
        <dbReference type="SAM" id="MobiDB-lite"/>
    </source>
</evidence>
<dbReference type="InterPro" id="IPR028212">
    <property type="entry name" value="GHL6"/>
</dbReference>
<dbReference type="SUPFAM" id="SSF51445">
    <property type="entry name" value="(Trans)glycosidases"/>
    <property type="match status" value="1"/>
</dbReference>
<dbReference type="Pfam" id="PF14871">
    <property type="entry name" value="GHL6"/>
    <property type="match status" value="1"/>
</dbReference>
<evidence type="ECO:0000313" key="3">
    <source>
        <dbReference type="Proteomes" id="UP001152087"/>
    </source>
</evidence>
<dbReference type="OrthoDB" id="3337653at2759"/>
<protein>
    <recommendedName>
        <fullName evidence="4">Beta-galactosidase trimerisation domain-containing protein</fullName>
    </recommendedName>
</protein>
<feature type="region of interest" description="Disordered" evidence="1">
    <location>
        <begin position="696"/>
        <end position="744"/>
    </location>
</feature>
<dbReference type="Gene3D" id="3.20.20.80">
    <property type="entry name" value="Glycosidases"/>
    <property type="match status" value="1"/>
</dbReference>
<gene>
    <name evidence="2" type="ORF">NW755_014096</name>
</gene>
<comment type="caution">
    <text evidence="2">The sequence shown here is derived from an EMBL/GenBank/DDBJ whole genome shotgun (WGS) entry which is preliminary data.</text>
</comment>
<keyword evidence="3" id="KW-1185">Reference proteome</keyword>
<dbReference type="Proteomes" id="UP001152087">
    <property type="component" value="Unassembled WGS sequence"/>
</dbReference>
<sequence>MRPSRWWHEPFGVVQTNLREIDAGMDVEVVADWIKDFGATAWMCGVGGIQAQYPTELAFQTRNPYLGERPGGDLVGDALAAAHARNLKFLARMDFSKIAPHVASEHPEWCYVSPLGDLQEHTAGLISVCPSGGYYQERIFDILNEVTARYQIDGMFFNWATMNEEDYFKRYHGVCHCDSCQSLWVDFAKGLKLPRGPDDDNYGLWLVFSRQIIDDITARIRSFVAKRLPNAALIRGKAADVVYQESNNEIGRDFWHHQTSEWVSSWIAFRPEVPVLANSTCFIDMRYRMAGEEPAQFAQYLVQCISRGGTPSTYMMGTPGKIPYPCLGVASSITKFHHRWSHVYSRMRPCAITGLVRPDRGYMGKGEHDCALSEFRGLYSALQELHVPFDVIAQEHLSGMESNGSLDRYRNLILPDLGHLRLSCAEILDRWVERARGVLIATGSSGQGEAGRIQLRSLPVKRRRAAVSSGRLLWSSYVAPPQKTRSVHYYSGPTVPIYGSSYYFDWKKDSVLEDRVLARAPFAPPEKAYGNLEIDQPAFGVIHHNAGKGAVIPFTVGRGYRETGLSCLRDLFIRVFNSCAVQEDITFDLAEHVEVTLHRTGDRVVIHLVNMSGSSRVNFRTHLPIAGGSIKLGISADGMTARALSADMDLEIVQGVIKLPVLDLFEVIVITGLATRSENRDMTAVNKVTGMNGAVNGTAPEAADDTVNGQHVDGLDSHTGVGDAGLRTSGEQSGAAEGAAMDHV</sequence>
<dbReference type="Gene3D" id="3.40.50.880">
    <property type="match status" value="1"/>
</dbReference>
<dbReference type="EMBL" id="JAOQAV010000136">
    <property type="protein sequence ID" value="KAJ4177009.1"/>
    <property type="molecule type" value="Genomic_DNA"/>
</dbReference>
<feature type="compositionally biased region" description="Low complexity" evidence="1">
    <location>
        <begin position="729"/>
        <end position="744"/>
    </location>
</feature>
<accession>A0A9W8QTA7</accession>
<organism evidence="2 3">
    <name type="scientific">Fusarium falciforme</name>
    <dbReference type="NCBI Taxonomy" id="195108"/>
    <lineage>
        <taxon>Eukaryota</taxon>
        <taxon>Fungi</taxon>
        <taxon>Dikarya</taxon>
        <taxon>Ascomycota</taxon>
        <taxon>Pezizomycotina</taxon>
        <taxon>Sordariomycetes</taxon>
        <taxon>Hypocreomycetidae</taxon>
        <taxon>Hypocreales</taxon>
        <taxon>Nectriaceae</taxon>
        <taxon>Fusarium</taxon>
        <taxon>Fusarium solani species complex</taxon>
    </lineage>
</organism>
<evidence type="ECO:0008006" key="4">
    <source>
        <dbReference type="Google" id="ProtNLM"/>
    </source>
</evidence>
<proteinExistence type="predicted"/>
<dbReference type="AlphaFoldDB" id="A0A9W8QTA7"/>
<dbReference type="CDD" id="cd03143">
    <property type="entry name" value="A4_beta-galactosidase_middle_domain"/>
    <property type="match status" value="1"/>
</dbReference>
<evidence type="ECO:0000313" key="2">
    <source>
        <dbReference type="EMBL" id="KAJ4177009.1"/>
    </source>
</evidence>